<dbReference type="InterPro" id="IPR013762">
    <property type="entry name" value="Integrase-like_cat_sf"/>
</dbReference>
<dbReference type="CDD" id="cd00397">
    <property type="entry name" value="DNA_BRE_C"/>
    <property type="match status" value="1"/>
</dbReference>
<dbReference type="SUPFAM" id="SSF56349">
    <property type="entry name" value="DNA breaking-rejoining enzymes"/>
    <property type="match status" value="1"/>
</dbReference>
<dbReference type="EMBL" id="BSTJ01000005">
    <property type="protein sequence ID" value="GLY76258.1"/>
    <property type="molecule type" value="Genomic_DNA"/>
</dbReference>
<dbReference type="PROSITE" id="PS51898">
    <property type="entry name" value="TYR_RECOMBINASE"/>
    <property type="match status" value="1"/>
</dbReference>
<dbReference type="Gene3D" id="1.10.150.130">
    <property type="match status" value="1"/>
</dbReference>
<organism evidence="4 5">
    <name type="scientific">Actinoallomurus iriomotensis</name>
    <dbReference type="NCBI Taxonomy" id="478107"/>
    <lineage>
        <taxon>Bacteria</taxon>
        <taxon>Bacillati</taxon>
        <taxon>Actinomycetota</taxon>
        <taxon>Actinomycetes</taxon>
        <taxon>Streptosporangiales</taxon>
        <taxon>Thermomonosporaceae</taxon>
        <taxon>Actinoallomurus</taxon>
    </lineage>
</organism>
<evidence type="ECO:0000256" key="2">
    <source>
        <dbReference type="ARBA" id="ARBA00023172"/>
    </source>
</evidence>
<evidence type="ECO:0000256" key="1">
    <source>
        <dbReference type="ARBA" id="ARBA00023125"/>
    </source>
</evidence>
<dbReference type="Pfam" id="PF00589">
    <property type="entry name" value="Phage_integrase"/>
    <property type="match status" value="1"/>
</dbReference>
<sequence length="331" mass="35430">MTLFVDAKAEFFLSLRPAKPAAGTLAGYDSDLRIIGGIAARLCDVPPAELRVDRLSGRVLRAAFAEFADDHAAASILRAWSAWNRFMNFAVAEELVEGNPMAAVPHPKAPSKAPKPFQGDGTARTLLERIAAGAREARDPWVERDLVALAFPLVTGARSAEMLGVTLGSFGGSPGDRRVRLTGKGGKTRSVPVEGPLERLVDAYLLSRMERFGLSGLPLSAPLLVDTKNRPLRRGGLQYLVAQCYRYAGVHDRVSRGALVHTLRHEFATRLAENGASAHELKELLGHSSIATGQHYVESTARELRMAAGSSPAYGVLESLLSSSPPDAASS</sequence>
<accession>A0A9W6RIC3</accession>
<dbReference type="PANTHER" id="PTHR30349:SF81">
    <property type="entry name" value="TYROSINE RECOMBINASE XERC"/>
    <property type="match status" value="1"/>
</dbReference>
<dbReference type="InterPro" id="IPR050090">
    <property type="entry name" value="Tyrosine_recombinase_XerCD"/>
</dbReference>
<comment type="caution">
    <text evidence="4">The sequence shown here is derived from an EMBL/GenBank/DDBJ whole genome shotgun (WGS) entry which is preliminary data.</text>
</comment>
<dbReference type="Proteomes" id="UP001165135">
    <property type="component" value="Unassembled WGS sequence"/>
</dbReference>
<dbReference type="GO" id="GO:0015074">
    <property type="term" value="P:DNA integration"/>
    <property type="evidence" value="ECO:0007669"/>
    <property type="project" value="InterPro"/>
</dbReference>
<feature type="domain" description="Tyr recombinase" evidence="3">
    <location>
        <begin position="112"/>
        <end position="309"/>
    </location>
</feature>
<dbReference type="Gene3D" id="1.10.443.10">
    <property type="entry name" value="Intergrase catalytic core"/>
    <property type="match status" value="1"/>
</dbReference>
<dbReference type="InterPro" id="IPR011010">
    <property type="entry name" value="DNA_brk_join_enz"/>
</dbReference>
<proteinExistence type="predicted"/>
<reference evidence="4" key="1">
    <citation type="submission" date="2023-03" db="EMBL/GenBank/DDBJ databases">
        <title>Actinoallomurus iriomotensis NBRC 103681.</title>
        <authorList>
            <person name="Ichikawa N."/>
            <person name="Sato H."/>
            <person name="Tonouchi N."/>
        </authorList>
    </citation>
    <scope>NUCLEOTIDE SEQUENCE</scope>
    <source>
        <strain evidence="4">NBRC 103681</strain>
    </source>
</reference>
<keyword evidence="1" id="KW-0238">DNA-binding</keyword>
<dbReference type="RefSeq" id="WP_285624425.1">
    <property type="nucleotide sequence ID" value="NZ_BSTJ01000005.1"/>
</dbReference>
<name>A0A9W6RIC3_9ACTN</name>
<evidence type="ECO:0000313" key="5">
    <source>
        <dbReference type="Proteomes" id="UP001165135"/>
    </source>
</evidence>
<gene>
    <name evidence="4" type="primary">xerC</name>
    <name evidence="4" type="ORF">Airi01_045250</name>
</gene>
<evidence type="ECO:0000313" key="4">
    <source>
        <dbReference type="EMBL" id="GLY76258.1"/>
    </source>
</evidence>
<evidence type="ECO:0000259" key="3">
    <source>
        <dbReference type="PROSITE" id="PS51898"/>
    </source>
</evidence>
<dbReference type="GO" id="GO:0003677">
    <property type="term" value="F:DNA binding"/>
    <property type="evidence" value="ECO:0007669"/>
    <property type="project" value="UniProtKB-KW"/>
</dbReference>
<dbReference type="InterPro" id="IPR010998">
    <property type="entry name" value="Integrase_recombinase_N"/>
</dbReference>
<dbReference type="GO" id="GO:0006310">
    <property type="term" value="P:DNA recombination"/>
    <property type="evidence" value="ECO:0007669"/>
    <property type="project" value="UniProtKB-KW"/>
</dbReference>
<dbReference type="InterPro" id="IPR002104">
    <property type="entry name" value="Integrase_catalytic"/>
</dbReference>
<protein>
    <submittedName>
        <fullName evidence="4">Integrase</fullName>
    </submittedName>
</protein>
<dbReference type="PANTHER" id="PTHR30349">
    <property type="entry name" value="PHAGE INTEGRASE-RELATED"/>
    <property type="match status" value="1"/>
</dbReference>
<dbReference type="AlphaFoldDB" id="A0A9W6RIC3"/>
<keyword evidence="2" id="KW-0233">DNA recombination</keyword>